<keyword evidence="3" id="KW-0938">Abscisic acid signaling pathway</keyword>
<dbReference type="GO" id="GO:0009738">
    <property type="term" value="P:abscisic acid-activated signaling pathway"/>
    <property type="evidence" value="ECO:0007669"/>
    <property type="project" value="UniProtKB-KW"/>
</dbReference>
<dbReference type="FunFam" id="2.20.25.80:FF:000006">
    <property type="entry name" value="WRKY transcription factor"/>
    <property type="match status" value="1"/>
</dbReference>
<dbReference type="GO" id="GO:0003700">
    <property type="term" value="F:DNA-binding transcription factor activity"/>
    <property type="evidence" value="ECO:0007669"/>
    <property type="project" value="InterPro"/>
</dbReference>
<feature type="compositionally biased region" description="Low complexity" evidence="12">
    <location>
        <begin position="168"/>
        <end position="183"/>
    </location>
</feature>
<feature type="region of interest" description="Disordered" evidence="12">
    <location>
        <begin position="31"/>
        <end position="58"/>
    </location>
</feature>
<reference evidence="14" key="3">
    <citation type="submission" date="2015-04" db="UniProtKB">
        <authorList>
            <consortium name="EnsemblPlants"/>
        </authorList>
    </citation>
    <scope>IDENTIFICATION</scope>
</reference>
<feature type="compositionally biased region" description="Polar residues" evidence="12">
    <location>
        <begin position="122"/>
        <end position="133"/>
    </location>
</feature>
<evidence type="ECO:0000313" key="15">
    <source>
        <dbReference type="Proteomes" id="UP000032180"/>
    </source>
</evidence>
<evidence type="ECO:0000259" key="13">
    <source>
        <dbReference type="PROSITE" id="PS50811"/>
    </source>
</evidence>
<keyword evidence="6" id="KW-0805">Transcription regulation</keyword>
<keyword evidence="5" id="KW-0939">Gibberellin signaling pathway</keyword>
<dbReference type="GO" id="GO:0009938">
    <property type="term" value="P:negative regulation of gibberellic acid mediated signaling pathway"/>
    <property type="evidence" value="ECO:0007669"/>
    <property type="project" value="EnsemblPlants"/>
</dbReference>
<evidence type="ECO:0000256" key="12">
    <source>
        <dbReference type="SAM" id="MobiDB-lite"/>
    </source>
</evidence>
<dbReference type="eggNOG" id="ENOG502QRXJ">
    <property type="taxonomic scope" value="Eukaryota"/>
</dbReference>
<sequence length="572" mass="60958">MTTSSSGSVEASANSRPGSFSFASTSFTDLLGGGAAGGGGSRYKAMTPPSLPLSPPPVSPSSFFNSPIGMNQADFLGSPVLLTSSIFPSPTTGAFSSQHFDWRPEVAAQSADQVGKQEEQRNSYSDFSFQTAPASEEATRSTTFQPPVPPAPLVSDRNHNGDEAYRGQQQQQQQQTWAYQQQAAGMDASANTASFGAAPFQATSSEMAPQVQGSGGYSQQQSQRRSSDDGYNWRKYGQKQVKGSENPRSYYKCTYPSCPTKKKVERSLDGQITEIVYKGTHNHAKPQNTRRSSGSAAAQVLQSAGGDVSEHSFGGMSGAAATPENSSASFGDDEIGVGSPRGGNAGGDEFDDDEPDSKRWRKDGDGEGINMAGNRTVREPRVVVQTMSDIDILDDGYRWRKYGQKVVKGNPNPRSYYKCTTAGCPVRKHVERASHDLRAVITTYEGKHNHDVPAARGSAALYRPAPPAATTSHHYLPNQPPMSYQSGAGAAPYALRPEGFGGQQGSFGLGGGGAAPLQAGGSSFGGGYSGFDDARGSYMSQHQQQQRQNDAMHASRAKEEPGEDMFFQNSLY</sequence>
<reference evidence="15" key="2">
    <citation type="submission" date="2013-12" db="EMBL/GenBank/DDBJ databases">
        <authorList>
            <person name="Yu Y."/>
            <person name="Lee S."/>
            <person name="de Baynast K."/>
            <person name="Wissotski M."/>
            <person name="Liu L."/>
            <person name="Talag J."/>
            <person name="Goicoechea J."/>
            <person name="Angelova A."/>
            <person name="Jetty R."/>
            <person name="Kudrna D."/>
            <person name="Golser W."/>
            <person name="Rivera L."/>
            <person name="Zhang J."/>
            <person name="Wing R."/>
        </authorList>
    </citation>
    <scope>NUCLEOTIDE SEQUENCE</scope>
</reference>
<evidence type="ECO:0000256" key="9">
    <source>
        <dbReference type="ARBA" id="ARBA00023163"/>
    </source>
</evidence>
<dbReference type="Gene3D" id="2.20.25.80">
    <property type="entry name" value="WRKY domain"/>
    <property type="match status" value="2"/>
</dbReference>
<dbReference type="PROSITE" id="PS50811">
    <property type="entry name" value="WRKY"/>
    <property type="match status" value="2"/>
</dbReference>
<protein>
    <recommendedName>
        <fullName evidence="11">WRKY transcription factor WRKY24</fullName>
    </recommendedName>
</protein>
<dbReference type="PANTHER" id="PTHR31221">
    <property type="entry name" value="WRKY TRANSCRIPTION FACTOR PROTEIN 1-RELATED"/>
    <property type="match status" value="1"/>
</dbReference>
<dbReference type="FunFam" id="2.20.25.80:FF:000001">
    <property type="entry name" value="WRKY transcription factor 33"/>
    <property type="match status" value="1"/>
</dbReference>
<dbReference type="SUPFAM" id="SSF118290">
    <property type="entry name" value="WRKY DNA-binding domain"/>
    <property type="match status" value="2"/>
</dbReference>
<dbReference type="GO" id="GO:0005634">
    <property type="term" value="C:nucleus"/>
    <property type="evidence" value="ECO:0007669"/>
    <property type="project" value="UniProtKB-SubCell"/>
</dbReference>
<keyword evidence="7" id="KW-0238">DNA-binding</keyword>
<feature type="domain" description="WRKY" evidence="13">
    <location>
        <begin position="388"/>
        <end position="453"/>
    </location>
</feature>
<keyword evidence="8" id="KW-0010">Activator</keyword>
<feature type="region of interest" description="Disordered" evidence="12">
    <location>
        <begin position="278"/>
        <end position="372"/>
    </location>
</feature>
<evidence type="ECO:0000256" key="7">
    <source>
        <dbReference type="ARBA" id="ARBA00023125"/>
    </source>
</evidence>
<keyword evidence="9" id="KW-0804">Transcription</keyword>
<dbReference type="HOGENOM" id="CLU_012086_5_1_1"/>
<evidence type="ECO:0000256" key="5">
    <source>
        <dbReference type="ARBA" id="ARBA00022941"/>
    </source>
</evidence>
<feature type="compositionally biased region" description="Polar residues" evidence="12">
    <location>
        <begin position="285"/>
        <end position="302"/>
    </location>
</feature>
<evidence type="ECO:0000256" key="11">
    <source>
        <dbReference type="ARBA" id="ARBA00070140"/>
    </source>
</evidence>
<dbReference type="GO" id="GO:0043565">
    <property type="term" value="F:sequence-specific DNA binding"/>
    <property type="evidence" value="ECO:0007669"/>
    <property type="project" value="InterPro"/>
</dbReference>
<feature type="compositionally biased region" description="Pro residues" evidence="12">
    <location>
        <begin position="49"/>
        <end position="58"/>
    </location>
</feature>
<comment type="subcellular location">
    <subcellularLocation>
        <location evidence="1">Nucleus</location>
    </subcellularLocation>
</comment>
<keyword evidence="4" id="KW-0677">Repeat</keyword>
<dbReference type="Proteomes" id="UP000032180">
    <property type="component" value="Chromosome 1"/>
</dbReference>
<evidence type="ECO:0000256" key="4">
    <source>
        <dbReference type="ARBA" id="ARBA00022737"/>
    </source>
</evidence>
<evidence type="ECO:0000256" key="2">
    <source>
        <dbReference type="ARBA" id="ARBA00008189"/>
    </source>
</evidence>
<keyword evidence="10" id="KW-0539">Nucleus</keyword>
<accession>A0A0D9V7B5</accession>
<feature type="domain" description="WRKY" evidence="13">
    <location>
        <begin position="222"/>
        <end position="286"/>
    </location>
</feature>
<feature type="compositionally biased region" description="Low complexity" evidence="12">
    <location>
        <begin position="1"/>
        <end position="15"/>
    </location>
</feature>
<feature type="compositionally biased region" description="Basic and acidic residues" evidence="12">
    <location>
        <begin position="356"/>
        <end position="365"/>
    </location>
</feature>
<dbReference type="AlphaFoldDB" id="A0A0D9V7B5"/>
<feature type="region of interest" description="Disordered" evidence="12">
    <location>
        <begin position="201"/>
        <end position="256"/>
    </location>
</feature>
<dbReference type="InterPro" id="IPR044810">
    <property type="entry name" value="WRKY_plant"/>
</dbReference>
<name>A0A0D9V7B5_9ORYZ</name>
<dbReference type="GO" id="GO:0045893">
    <property type="term" value="P:positive regulation of DNA-templated transcription"/>
    <property type="evidence" value="ECO:0007669"/>
    <property type="project" value="EnsemblPlants"/>
</dbReference>
<evidence type="ECO:0000256" key="8">
    <source>
        <dbReference type="ARBA" id="ARBA00023159"/>
    </source>
</evidence>
<evidence type="ECO:0000256" key="1">
    <source>
        <dbReference type="ARBA" id="ARBA00004123"/>
    </source>
</evidence>
<dbReference type="PANTHER" id="PTHR31221:SF1">
    <property type="entry name" value="WRKY TRANSCRIPTION FACTOR 33-RELATED"/>
    <property type="match status" value="1"/>
</dbReference>
<dbReference type="GO" id="GO:0009788">
    <property type="term" value="P:negative regulation of abscisic acid-activated signaling pathway"/>
    <property type="evidence" value="ECO:0007669"/>
    <property type="project" value="EnsemblPlants"/>
</dbReference>
<dbReference type="InterPro" id="IPR003657">
    <property type="entry name" value="WRKY_dom"/>
</dbReference>
<dbReference type="GO" id="GO:0009740">
    <property type="term" value="P:gibberellic acid mediated signaling pathway"/>
    <property type="evidence" value="ECO:0007669"/>
    <property type="project" value="UniProtKB-KW"/>
</dbReference>
<keyword evidence="15" id="KW-1185">Reference proteome</keyword>
<proteinExistence type="inferred from homology"/>
<feature type="region of interest" description="Disordered" evidence="12">
    <location>
        <begin position="1"/>
        <end position="20"/>
    </location>
</feature>
<dbReference type="EnsemblPlants" id="LPERR01G30770.1">
    <property type="protein sequence ID" value="LPERR01G30770.1"/>
    <property type="gene ID" value="LPERR01G30770"/>
</dbReference>
<feature type="region of interest" description="Disordered" evidence="12">
    <location>
        <begin position="107"/>
        <end position="183"/>
    </location>
</feature>
<dbReference type="InterPro" id="IPR036576">
    <property type="entry name" value="WRKY_dom_sf"/>
</dbReference>
<dbReference type="STRING" id="77586.A0A0D9V7B5"/>
<reference evidence="14 15" key="1">
    <citation type="submission" date="2012-08" db="EMBL/GenBank/DDBJ databases">
        <title>Oryza genome evolution.</title>
        <authorList>
            <person name="Wing R.A."/>
        </authorList>
    </citation>
    <scope>NUCLEOTIDE SEQUENCE</scope>
</reference>
<dbReference type="SMART" id="SM00774">
    <property type="entry name" value="WRKY"/>
    <property type="match status" value="2"/>
</dbReference>
<evidence type="ECO:0000256" key="3">
    <source>
        <dbReference type="ARBA" id="ARBA00022682"/>
    </source>
</evidence>
<dbReference type="Pfam" id="PF03106">
    <property type="entry name" value="WRKY"/>
    <property type="match status" value="2"/>
</dbReference>
<evidence type="ECO:0000256" key="6">
    <source>
        <dbReference type="ARBA" id="ARBA00023015"/>
    </source>
</evidence>
<dbReference type="Gramene" id="LPERR01G30770.1">
    <property type="protein sequence ID" value="LPERR01G30770.1"/>
    <property type="gene ID" value="LPERR01G30770"/>
</dbReference>
<organism evidence="14 15">
    <name type="scientific">Leersia perrieri</name>
    <dbReference type="NCBI Taxonomy" id="77586"/>
    <lineage>
        <taxon>Eukaryota</taxon>
        <taxon>Viridiplantae</taxon>
        <taxon>Streptophyta</taxon>
        <taxon>Embryophyta</taxon>
        <taxon>Tracheophyta</taxon>
        <taxon>Spermatophyta</taxon>
        <taxon>Magnoliopsida</taxon>
        <taxon>Liliopsida</taxon>
        <taxon>Poales</taxon>
        <taxon>Poaceae</taxon>
        <taxon>BOP clade</taxon>
        <taxon>Oryzoideae</taxon>
        <taxon>Oryzeae</taxon>
        <taxon>Oryzinae</taxon>
        <taxon>Leersia</taxon>
    </lineage>
</organism>
<evidence type="ECO:0000256" key="10">
    <source>
        <dbReference type="ARBA" id="ARBA00023242"/>
    </source>
</evidence>
<evidence type="ECO:0000313" key="14">
    <source>
        <dbReference type="EnsemblPlants" id="LPERR01G30770.1"/>
    </source>
</evidence>
<comment type="similarity">
    <text evidence="2">Belongs to the WRKY group II-a family.</text>
</comment>
<feature type="region of interest" description="Disordered" evidence="12">
    <location>
        <begin position="532"/>
        <end position="572"/>
    </location>
</feature>
<feature type="compositionally biased region" description="Gly residues" evidence="12">
    <location>
        <begin position="31"/>
        <end position="41"/>
    </location>
</feature>
<feature type="compositionally biased region" description="Basic and acidic residues" evidence="12">
    <location>
        <begin position="156"/>
        <end position="165"/>
    </location>
</feature>